<dbReference type="InterPro" id="IPR013783">
    <property type="entry name" value="Ig-like_fold"/>
</dbReference>
<dbReference type="InterPro" id="IPR010221">
    <property type="entry name" value="VCBS_dom"/>
</dbReference>
<feature type="region of interest" description="Disordered" evidence="1">
    <location>
        <begin position="3977"/>
        <end position="3999"/>
    </location>
</feature>
<feature type="region of interest" description="Disordered" evidence="1">
    <location>
        <begin position="2432"/>
        <end position="2471"/>
    </location>
</feature>
<feature type="region of interest" description="Disordered" evidence="1">
    <location>
        <begin position="3686"/>
        <end position="3705"/>
    </location>
</feature>
<feature type="region of interest" description="Disordered" evidence="1">
    <location>
        <begin position="2848"/>
        <end position="2869"/>
    </location>
</feature>
<feature type="domain" description="DUF4347" evidence="2">
    <location>
        <begin position="74"/>
        <end position="237"/>
    </location>
</feature>
<proteinExistence type="predicted"/>
<name>A0ABM7EGT9_PSEPU</name>
<evidence type="ECO:0008006" key="6">
    <source>
        <dbReference type="Google" id="ProtNLM"/>
    </source>
</evidence>
<feature type="domain" description="RapA2 cadherin-like" evidence="3">
    <location>
        <begin position="4481"/>
        <end position="4569"/>
    </location>
</feature>
<feature type="domain" description="RapA2 cadherin-like" evidence="3">
    <location>
        <begin position="3252"/>
        <end position="3371"/>
    </location>
</feature>
<reference evidence="4 5" key="1">
    <citation type="journal article" date="2014" name="Genome Announc.">
        <title>The Complete Genome Sequence of Pseudomonas putida NBRC 14164T Confirms High Intraspecies Variation.</title>
        <authorList>
            <person name="Ohji S."/>
            <person name="Yamazoe A."/>
            <person name="Hosoyama A."/>
            <person name="Tsuchikane K."/>
            <person name="Ezaki T."/>
            <person name="Fujita N."/>
        </authorList>
    </citation>
    <scope>NUCLEOTIDE SEQUENCE [LARGE SCALE GENOMIC DNA]</scope>
    <source>
        <strain evidence="4 5">NBRC 14164</strain>
    </source>
</reference>
<feature type="domain" description="RapA2 cadherin-like" evidence="3">
    <location>
        <begin position="4085"/>
        <end position="4179"/>
    </location>
</feature>
<dbReference type="GeneID" id="45524607"/>
<feature type="domain" description="RapA2 cadherin-like" evidence="3">
    <location>
        <begin position="2569"/>
        <end position="2658"/>
    </location>
</feature>
<feature type="domain" description="RapA2 cadherin-like" evidence="3">
    <location>
        <begin position="3533"/>
        <end position="3633"/>
    </location>
</feature>
<organism evidence="4 5">
    <name type="scientific">Pseudomonas putida NBRC 14164</name>
    <dbReference type="NCBI Taxonomy" id="1211579"/>
    <lineage>
        <taxon>Bacteria</taxon>
        <taxon>Pseudomonadati</taxon>
        <taxon>Pseudomonadota</taxon>
        <taxon>Gammaproteobacteria</taxon>
        <taxon>Pseudomonadales</taxon>
        <taxon>Pseudomonadaceae</taxon>
        <taxon>Pseudomonas</taxon>
    </lineage>
</organism>
<dbReference type="NCBIfam" id="TIGR01965">
    <property type="entry name" value="VCBS_repeat"/>
    <property type="match status" value="18"/>
</dbReference>
<protein>
    <recommendedName>
        <fullName evidence="6">Adhesin</fullName>
    </recommendedName>
</protein>
<feature type="domain" description="RapA2 cadherin-like" evidence="3">
    <location>
        <begin position="3407"/>
        <end position="3496"/>
    </location>
</feature>
<feature type="region of interest" description="Disordered" evidence="1">
    <location>
        <begin position="33"/>
        <end position="70"/>
    </location>
</feature>
<feature type="compositionally biased region" description="Polar residues" evidence="1">
    <location>
        <begin position="3982"/>
        <end position="3997"/>
    </location>
</feature>
<feature type="region of interest" description="Disordered" evidence="1">
    <location>
        <begin position="4491"/>
        <end position="4522"/>
    </location>
</feature>
<gene>
    <name evidence="4" type="ORF">PP4_31180</name>
</gene>
<feature type="compositionally biased region" description="Low complexity" evidence="1">
    <location>
        <begin position="3690"/>
        <end position="3699"/>
    </location>
</feature>
<keyword evidence="5" id="KW-1185">Reference proteome</keyword>
<sequence length="4771" mass="486361">MDIKSRAGFATVSRPRSQTVALEQRILFDGAAAAAVDQQHQSDPGPAEPQDSAHPAPTASEAQTTVPAPAPRNLVVIDARVENRDQLAASLPAGTTALVVDPGQDAIAAISNALAQLGKVDSIQVFSHGASGQFTLGNQTFTSQTVEQLGDRLSAWRGELNAGADIQLYGCDVGAGSAGLALVNELARWTGADVGASSNATGSPLAGGDWRLEVNHGDIDKTIALAATTLDSFQGLLADASPTASLSSGGAEVALGQQFTFTVSFGNPSTQEGYAPFLDVFMPVTGRDGDDGAAFVSATYLGQPVNTFVITFDANGNATHPLAKDASGNALVINAASVGMKPGDQMVVLQLPYASVTNGQPSIDIQITAQLSSLADTRYSDGTPNLTINTRAGFEYGNDSLNNPTQDPSLVESALHSFVVTPTLLKVTQAVNMPEGETVTGPNFTRTQTVTLTPAPGQTLSNLTVTQTVPEQVHVSAITPGPGGTLTSVTLHDGTVLTNPALIALALANPNAFVASYDIHYDTLNTASETQVSFYVPEIDANGRPVIDPTTGNPVTITFGTASVTGAWNPLDPRDRPVTPDGYPFSETGNGQGITFVAKSITLLKQVNLQNDVGTPGLTPGDTLRYTMDVAISDFFAFGENILEQGQFTLTDLLSDGQTFDPGNAPTLVIQQHGSSQAITLVYTQTVNADGSTTLVFDIAESLRQAVAGPGVAALFGDLYDDTAQEGATRLSIVYDALIDATYTTDHPPHDQLNEGDSVSNNATVDATVLRDSVNLGATQTDGSSTTSTIDTSTVDIELTQVNGGNPPGNGELRPGDVVTFTISYDLQVADYENFNLTAYLPLPLLNATGINWSFGTGVGQWSFGSGNTIIDVPDSVTTGPGNSIIFNFGNFVSGGLGGGTVQVRFTMVVGDQPFADQRELDVLAQSTQTTTVDKTVLTSSDVAVIASVAEPALDIKHGVVSSTNGTVSGTTGSWTAPGTSGVPFSGSVTSLAAVDGNVSGIDGADTLRLATALKNSGGGGAYDVSTSITLPPGLSFVGGSLSAANLQIYRGDGTLLVQGTDYSVTGNAITFLDANGQATLLAGRAGTASDLSGANVVVITYDVTVNNAVLASSTLQSTASLTYYASVNGGQDFTPTDITEVANQQVAAPTISKTYKDGSLTEDDSSATHTTGSNLVVGESITYDIVVTLPEGSTGSLRISDLIPPGLRLDPRFNGNLGYQIITTTAGSGALSADFNGVLSVNPMTLDGSDGADLMLVFGSAGATADNVIGNNSFVIRLVLVASNVTSNQQGTTLNNGAQLLYSDPDGDTPNGNAPVDRNVNSTQQPAVTVVEPTLSVTQQITSTPTFGGFDEGDTVTFTITVANNSGTDAFDISLLDVLPTEIDGLAISGTIQYNGGATNNGGIDFVILNGQLVTANGANIDIVNGGSIVITLSGVVNATAAGEAVIPNNVEVRWSSLNGTTSTTDTVNGERSGDDGLLNGGQLNDYRVLSALLIPVTNGIQVSRVGGVADTPPATNGSGATDTSGLVETVVVGEIVRYRVAVLVPTGDNPNYQIRIELAAGLEFITADLNNILIAMVSSQLGGLTTDATDLVTSGSSLYMIGNQNSDVALPIHTDLGGTAPAGVFDGTNGRLEVTTNADGSQTITFNLGNVTNTEAGDSDIEGVILEFNVRVSNVAGNQASTQLGMTVFEHVGDNGGVDRGKSDTLFERVVEPSFTGMDKSVIDVAPGTVAGTTDATVSVSFTQDGGAPAYNTHLADQFPNGSNYQVQSILLNGAALSLANLPGGVSFTDGAGITVDFARLAPNDTIQVIYTVTLPNQTIADNTASAAVLTWTSLPTDFETNGWGGSLPDTGGSNDGERTGQDGASGLNNYILSDGAGMGVIQGTLWDDTRSATDNVAPDGPGLDGIDVTLSWAGDDGQFGTADDRTFTTVTANGGVYQFALLPSGSYLIAVAQNHQASANNNFHVRIDTDTGTAAAGLGNINLTLGEGATAAADAGYVHVNEAPVNTVSDQHGQEDTVLHIGGLATSDIDVNAGNTDGVMTITLAVVHGVIWQAATPPAATATPPADAGRSLVLTGTLNALNVLLSQLYYKGDQDFNTFRDSETLTMVTNDQGNFGDAPLNGDGIPGQNPSDALTDTDVMNIIIDPVNDAPIANADLAIAVEAGGLNNADPGVNPTGNVLANDTDVDIQTNNDVLAVTRVANNITPAGVAVAANGVTTLQGLYGTLSITAGGGFQYIVDNANPAVQALRTAGDFITETFGYTIVDSGGLSSSAVLQINIHGANDTPVAQADSATAIEAGGTQNGTPGQDATGNVLDNDSDVDSVALGETKQVSAIRYEGLGGGRIIPLVSGQPTSVLANFGTLTINADGSYRYVIDNSNAAVQALSPGQTLVEQFTYQMADAGGLSAVNVLVITLQGANDAPVAVDDQGSAAAGASDGSPIPVNANGNVITGDNGVGTDTDVDNADQPTTTELKVDGVRSGLETSGGALTPVANGAPASITGTVARLADNSLISGNFGQLILNEDGSYTFAVNSADPAIRALAAGQSLDVIFTYQIHDSGGLTDQAQLLIMVTGVNDPPVVNPVTVDAIEAGGVNNGQPGLDPTGSIRGAYNDPDGDNLTVSAVVNADGVTGTPGQALAGTYGSLVLDAQGNYSYVVDNSNAAVQALRTDADQLTEVFQYSVSDGNGKTVTATFTVVIHGRNDTPVPTSDAAAAIEAGGTNNGTPGLDATGNVLDNDTDVDAAALGETKQVNAIRFDGTGGGQLVPVANGQATSVPASFGSLTINTDGSYRYVIDNSNATVQALSPGQTLVEQFTYQVVDTDGLTAVTVLVITIQGTNDAPVAVDDHGTASAGATDGSPGPANASGNVITGNAGVGADTDVDNLDQPTATQLKVDGVRNGLEVTGGTLTPVASGAPASITGTVARLADNSLISGNFGQLILNEDGSYTFEVNSADPTLRALTAGQSLDVIFTYQIHDSGGLTDQAQLVITVTGVNDPPLVNPVTVDAIEAGGINNGQPGLDPSGSIRGAYTDPDGDTLIVSAVVNSSGFNGIPGQALAGNYGSLILDAQGNYRYVVDNGNAAVQALRTDADQLTEVFQYSVSDGNGKTVTATFTVLIHGRNDTPVATSDAATAIEAGGTNNGTAGQDATGNVLDNDTDVDAAALGETRQVNAIRFDGTGGGQLVPVTNGQATSVPASFGSLTINADGSYRYVVDNSNATVQALSPGQTLVEQFAYQVVDTDGLTAVTVLVITIQGTNDAPVAVDDHGTASAGASDGSPAPVNASGNVITGNAGVGADTDVDNLDQPTATQLKVDGVRSGLEVTGGTLDPVASGAPASITGTVGRLADNSLISGNFGQLILNEDGSYTFEVNSADPAIRALAAGQSLDVIFTYQIHDSGGLTDQAQLVIMVTGVNDPPVVNPVTVDAIEAGGVNNGQPGLDPSGSIRSAYSDPDGDTLLISAVVNADGVTGTPGQALAGTYGSLVLDAQGNYSYVVDNSNAAVQALRTDADRLTEVFQYTVSDGNGKLVTATFTVVLHGRNDTPVPTSDAAAAIEAGGTNNGTPGLDATGNVLDNDTDVDAAALGETKQVNAIRFDGTGGGQLVPVANGQATSVPASFGSLTINADGSYRYVVDNSNATVQALSPGQTLVEQFTYQVVDTDGLTAVTVLVITIQGTNDAPVAVDDHGTASAGASDGSPAPVNASGNVITGNAGVGADTDVDNFDQPTASQLKVDGVRSGLEITGGTLTPVANGAPASITGTVGRLADNSLISGNFGQLILNEDGSYTFEVNSADPAIRALAAGQSLDVIFTYQIHDSGGLTDQAQLVIMVTGVNDPPVVNPVTIVAIEAGGLNNGQPGLDPTGSIRGAYNDPDGDTLTVSSVVSPNGISGTAGQPLAGNYGSLVLDAQGNYRYVVDNSNPAVQALRTDADQLTEVFQYSVSDGNGKVITASFTVIIHGRNDTPIAADDSAIAIEAGGTDNGTPGQAGSGNALSNDSDVDAGDSKAVDGIFLGTLAAGGTFIEVTAGPTVVAGTYGTLSIDASGNYVYTVNDSLAAVQALRAGELLRETFSYRMHDTGGATSLAQITITIEGRYDTPVARDDFAYAVAEDDDGNFGRNPTGNVLNNDTDVDASDTKVVTAVGVGAESSNPTLDALTGSTTVTTNYGTLTLNADGSYRFVVNSNDPDIIALGPLGFVIQNYTYQVTDGGGLSDTATLTIFIRGENQPPVARPDQGLAVEAGGADNNIPGSDPSGNVMDNDSDPDMVNILFPETIEVLAFWTGDGPLPGNASLVGQSLRGQYGDLTLNGDGTWNYVLDNSLLAVQQLRASGQTLVDNFTYLLADFWGGTANGLLTITIDGRNDYPVANDDSATAVEAGGVNNGTAGVDPRGNVLDNDTDIDGVQYGETRTVLQYSGENGQTAAAGQVLRGLYGTLLINADGSYQYVVDNGNPTVQAMRSAGESLREVFTYRMRDTAGITADARLTVTIQGANDNPVARDDSNTASDQVPAPHTRGNVLPNDSDVDAGDGLTVTSIRSGPEASTGSAGTIGHPIAGQYGTLVLNADGSYTYTIDLSNPDVLAAAGLGQVLKDYFTYTISDLAGATDQAQLIITLDISTPYIPPGPYLDSNSQGGLTNLPLPDVAPAIFVAPVVERINETLSLSAWDADGSDVRLFATPEIESQSIGSQLGLVPGQFVGRAVAESRRASAQDKNWIDGRHGVISLTADGLLPDPSLWAPVHTDMVAQPEKPPQPAHGFRAQLREAAQRRGSNAQ</sequence>
<feature type="compositionally biased region" description="Low complexity" evidence="1">
    <location>
        <begin position="3271"/>
        <end position="3280"/>
    </location>
</feature>
<dbReference type="Gene3D" id="2.60.40.740">
    <property type="match status" value="1"/>
</dbReference>
<feature type="region of interest" description="Disordered" evidence="1">
    <location>
        <begin position="1844"/>
        <end position="1865"/>
    </location>
</feature>
<feature type="domain" description="RapA2 cadherin-like" evidence="3">
    <location>
        <begin position="2988"/>
        <end position="3077"/>
    </location>
</feature>
<dbReference type="Gene3D" id="2.60.40.10">
    <property type="entry name" value="Immunoglobulins"/>
    <property type="match status" value="12"/>
</dbReference>
<feature type="domain" description="RapA2 cadherin-like" evidence="3">
    <location>
        <begin position="4353"/>
        <end position="4444"/>
    </location>
</feature>
<dbReference type="InterPro" id="IPR040853">
    <property type="entry name" value="RapA2_cadherin-like"/>
</dbReference>
<accession>A0ABM7EGT9</accession>
<dbReference type="InterPro" id="IPR047589">
    <property type="entry name" value="DUF11_rpt"/>
</dbReference>
<evidence type="ECO:0000256" key="1">
    <source>
        <dbReference type="SAM" id="MobiDB-lite"/>
    </source>
</evidence>
<feature type="domain" description="RapA2 cadherin-like" evidence="3">
    <location>
        <begin position="2144"/>
        <end position="2239"/>
    </location>
</feature>
<evidence type="ECO:0000313" key="5">
    <source>
        <dbReference type="Proteomes" id="UP000016702"/>
    </source>
</evidence>
<dbReference type="EMBL" id="AP013070">
    <property type="protein sequence ID" value="BAN54971.1"/>
    <property type="molecule type" value="Genomic_DNA"/>
</dbReference>
<dbReference type="NCBIfam" id="TIGR01451">
    <property type="entry name" value="B_ant_repeat"/>
    <property type="match status" value="1"/>
</dbReference>
<feature type="domain" description="RapA2 cadherin-like" evidence="3">
    <location>
        <begin position="3114"/>
        <end position="3214"/>
    </location>
</feature>
<evidence type="ECO:0000259" key="2">
    <source>
        <dbReference type="Pfam" id="PF14252"/>
    </source>
</evidence>
<dbReference type="RefSeq" id="WP_016500179.1">
    <property type="nucleotide sequence ID" value="NC_021505.1"/>
</dbReference>
<dbReference type="Proteomes" id="UP000016702">
    <property type="component" value="Chromosome"/>
</dbReference>
<evidence type="ECO:0000259" key="3">
    <source>
        <dbReference type="Pfam" id="PF17803"/>
    </source>
</evidence>
<feature type="domain" description="RapA2 cadherin-like" evidence="3">
    <location>
        <begin position="3952"/>
        <end position="4049"/>
    </location>
</feature>
<feature type="domain" description="RapA2 cadherin-like" evidence="3">
    <location>
        <begin position="4215"/>
        <end position="4314"/>
    </location>
</feature>
<dbReference type="InterPro" id="IPR025592">
    <property type="entry name" value="DUF4347"/>
</dbReference>
<feature type="region of interest" description="Disordered" evidence="1">
    <location>
        <begin position="3267"/>
        <end position="3287"/>
    </location>
</feature>
<dbReference type="Pfam" id="PF14252">
    <property type="entry name" value="DUF4347"/>
    <property type="match status" value="1"/>
</dbReference>
<feature type="domain" description="RapA2 cadherin-like" evidence="3">
    <location>
        <begin position="2276"/>
        <end position="2376"/>
    </location>
</feature>
<feature type="domain" description="RapA2 cadherin-like" evidence="3">
    <location>
        <begin position="2695"/>
        <end position="2795"/>
    </location>
</feature>
<evidence type="ECO:0000313" key="4">
    <source>
        <dbReference type="EMBL" id="BAN54971.1"/>
    </source>
</evidence>
<dbReference type="Pfam" id="PF17803">
    <property type="entry name" value="Cadherin_4"/>
    <property type="match status" value="15"/>
</dbReference>
<feature type="domain" description="RapA2 cadherin-like" evidence="3">
    <location>
        <begin position="3826"/>
        <end position="3915"/>
    </location>
</feature>
<feature type="compositionally biased region" description="Low complexity" evidence="1">
    <location>
        <begin position="2432"/>
        <end position="2442"/>
    </location>
</feature>